<dbReference type="NCBIfam" id="TIGR00670">
    <property type="entry name" value="asp_carb_tr"/>
    <property type="match status" value="1"/>
</dbReference>
<sequence length="312" mass="35779">MKHFLSMKDVSEYEIQQLVKRTEDMMLGRKEMVHPTTPVFVANLFFEPSTRTKMSFTIAEQRLGLKPLDFQPEVSSVQKGETVYDTAKTLEAIGASLLVIRHPEDHVVQQVASKMSIPVINAGDGTGEHPTQSLLDLVTIYQEFRRFHGLKVAIVGDVKHSRVARSNAYALSTLGAKVYFSSKPEWQDQTLDFPYLDIDEVVETCDVVMLLRIQHERHDQRQSFEQTEYLLNYGLTVEREKRMKPHAIILHPAPVNRGVEIDDCLVECERSRIFKQMTNGVYARMAVMSNLLEDWGIHNEYQASEREALQPQ</sequence>
<comment type="pathway">
    <text evidence="1 7">Pyrimidine metabolism; UMP biosynthesis via de novo pathway; (S)-dihydroorotate from bicarbonate: step 2/3.</text>
</comment>
<dbReference type="SUPFAM" id="SSF53671">
    <property type="entry name" value="Aspartate/ornithine carbamoyltransferase"/>
    <property type="match status" value="1"/>
</dbReference>
<dbReference type="KEGG" id="aqt:FN924_07985"/>
<dbReference type="EC" id="2.1.3.2" evidence="7"/>
<feature type="binding site" evidence="7">
    <location>
        <position position="79"/>
    </location>
    <ligand>
        <name>L-aspartate</name>
        <dbReference type="ChEBI" id="CHEBI:29991"/>
    </ligand>
</feature>
<dbReference type="HAMAP" id="MF_00001">
    <property type="entry name" value="Asp_carb_tr"/>
    <property type="match status" value="1"/>
</dbReference>
<comment type="function">
    <text evidence="5 7">Catalyzes the condensation of carbamoyl phosphate and aspartate to form carbamoyl aspartate and inorganic phosphate, the committed step in the de novo pyrimidine nucleotide biosynthesis pathway.</text>
</comment>
<feature type="binding site" evidence="7">
    <location>
        <position position="162"/>
    </location>
    <ligand>
        <name>L-aspartate</name>
        <dbReference type="ChEBI" id="CHEBI:29991"/>
    </ligand>
</feature>
<evidence type="ECO:0000256" key="6">
    <source>
        <dbReference type="ARBA" id="ARBA00048859"/>
    </source>
</evidence>
<keyword evidence="11" id="KW-1185">Reference proteome</keyword>
<evidence type="ECO:0000256" key="2">
    <source>
        <dbReference type="ARBA" id="ARBA00008896"/>
    </source>
</evidence>
<dbReference type="GO" id="GO:0006520">
    <property type="term" value="P:amino acid metabolic process"/>
    <property type="evidence" value="ECO:0007669"/>
    <property type="project" value="InterPro"/>
</dbReference>
<evidence type="ECO:0000313" key="11">
    <source>
        <dbReference type="Proteomes" id="UP000315215"/>
    </source>
</evidence>
<proteinExistence type="inferred from homology"/>
<dbReference type="PANTHER" id="PTHR45753:SF6">
    <property type="entry name" value="ASPARTATE CARBAMOYLTRANSFERASE"/>
    <property type="match status" value="1"/>
</dbReference>
<protein>
    <recommendedName>
        <fullName evidence="7">Aspartate carbamoyltransferase</fullName>
        <ecNumber evidence="7">2.1.3.2</ecNumber>
    </recommendedName>
    <alternativeName>
        <fullName evidence="7">Aspartate transcarbamylase</fullName>
        <shortName evidence="7">ATCase</shortName>
    </alternativeName>
</protein>
<comment type="similarity">
    <text evidence="2 7">Belongs to the aspartate/ornithine carbamoyltransferase superfamily. ATCase family.</text>
</comment>
<dbReference type="GO" id="GO:0005829">
    <property type="term" value="C:cytosol"/>
    <property type="evidence" value="ECO:0007669"/>
    <property type="project" value="TreeGrafter"/>
</dbReference>
<feature type="binding site" evidence="7">
    <location>
        <position position="52"/>
    </location>
    <ligand>
        <name>carbamoyl phosphate</name>
        <dbReference type="ChEBI" id="CHEBI:58228"/>
    </ligand>
</feature>
<evidence type="ECO:0000256" key="7">
    <source>
        <dbReference type="HAMAP-Rule" id="MF_00001"/>
    </source>
</evidence>
<dbReference type="GO" id="GO:0006207">
    <property type="term" value="P:'de novo' pyrimidine nucleobase biosynthetic process"/>
    <property type="evidence" value="ECO:0007669"/>
    <property type="project" value="InterPro"/>
</dbReference>
<evidence type="ECO:0000256" key="3">
    <source>
        <dbReference type="ARBA" id="ARBA00022679"/>
    </source>
</evidence>
<feature type="binding site" evidence="7">
    <location>
        <position position="129"/>
    </location>
    <ligand>
        <name>carbamoyl phosphate</name>
        <dbReference type="ChEBI" id="CHEBI:58228"/>
    </ligand>
</feature>
<dbReference type="InterPro" id="IPR006132">
    <property type="entry name" value="Asp/Orn_carbamoyltranf_P-bd"/>
</dbReference>
<gene>
    <name evidence="7" type="primary">pyrB</name>
    <name evidence="10" type="ORF">FN924_07985</name>
</gene>
<evidence type="ECO:0000256" key="1">
    <source>
        <dbReference type="ARBA" id="ARBA00004852"/>
    </source>
</evidence>
<reference evidence="10 11" key="1">
    <citation type="submission" date="2019-07" db="EMBL/GenBank/DDBJ databases">
        <authorList>
            <person name="Li J."/>
        </authorList>
    </citation>
    <scope>NUCLEOTIDE SEQUENCE [LARGE SCALE GENOMIC DNA]</scope>
    <source>
        <strain evidence="10 11">TKL69</strain>
    </source>
</reference>
<dbReference type="UniPathway" id="UPA00070">
    <property type="reaction ID" value="UER00116"/>
</dbReference>
<dbReference type="PROSITE" id="PS00097">
    <property type="entry name" value="CARBAMOYLTRANSFERASE"/>
    <property type="match status" value="1"/>
</dbReference>
<evidence type="ECO:0000256" key="4">
    <source>
        <dbReference type="ARBA" id="ARBA00022975"/>
    </source>
</evidence>
<dbReference type="Gene3D" id="3.40.50.1370">
    <property type="entry name" value="Aspartate/ornithine carbamoyltransferase"/>
    <property type="match status" value="2"/>
</dbReference>
<dbReference type="OrthoDB" id="9774690at2"/>
<dbReference type="GO" id="GO:0004070">
    <property type="term" value="F:aspartate carbamoyltransferase activity"/>
    <property type="evidence" value="ECO:0007669"/>
    <property type="project" value="UniProtKB-UniRule"/>
</dbReference>
<dbReference type="GO" id="GO:0044205">
    <property type="term" value="P:'de novo' UMP biosynthetic process"/>
    <property type="evidence" value="ECO:0007669"/>
    <property type="project" value="UniProtKB-UniRule"/>
</dbReference>
<dbReference type="InterPro" id="IPR006131">
    <property type="entry name" value="Asp_carbamoyltransf_Asp/Orn-bd"/>
</dbReference>
<dbReference type="InterPro" id="IPR006130">
    <property type="entry name" value="Asp/Orn_carbamoylTrfase"/>
</dbReference>
<evidence type="ECO:0000313" key="10">
    <source>
        <dbReference type="EMBL" id="QDP40111.1"/>
    </source>
</evidence>
<evidence type="ECO:0000259" key="9">
    <source>
        <dbReference type="Pfam" id="PF02729"/>
    </source>
</evidence>
<dbReference type="Pfam" id="PF02729">
    <property type="entry name" value="OTCace_N"/>
    <property type="match status" value="1"/>
</dbReference>
<dbReference type="GO" id="GO:0016597">
    <property type="term" value="F:amino acid binding"/>
    <property type="evidence" value="ECO:0007669"/>
    <property type="project" value="InterPro"/>
</dbReference>
<dbReference type="AlphaFoldDB" id="A0A516KFC7"/>
<dbReference type="EMBL" id="CP041666">
    <property type="protein sequence ID" value="QDP40111.1"/>
    <property type="molecule type" value="Genomic_DNA"/>
</dbReference>
<dbReference type="NCBIfam" id="NF002032">
    <property type="entry name" value="PRK00856.1"/>
    <property type="match status" value="1"/>
</dbReference>
<feature type="binding site" evidence="7">
    <location>
        <position position="253"/>
    </location>
    <ligand>
        <name>carbamoyl phosphate</name>
        <dbReference type="ChEBI" id="CHEBI:58228"/>
    </ligand>
</feature>
<comment type="catalytic activity">
    <reaction evidence="6 7">
        <text>carbamoyl phosphate + L-aspartate = N-carbamoyl-L-aspartate + phosphate + H(+)</text>
        <dbReference type="Rhea" id="RHEA:20013"/>
        <dbReference type="ChEBI" id="CHEBI:15378"/>
        <dbReference type="ChEBI" id="CHEBI:29991"/>
        <dbReference type="ChEBI" id="CHEBI:32814"/>
        <dbReference type="ChEBI" id="CHEBI:43474"/>
        <dbReference type="ChEBI" id="CHEBI:58228"/>
        <dbReference type="EC" id="2.1.3.2"/>
    </reaction>
</comment>
<name>A0A516KFC7_9BACI</name>
<dbReference type="Pfam" id="PF00185">
    <property type="entry name" value="OTCace"/>
    <property type="match status" value="1"/>
</dbReference>
<dbReference type="Proteomes" id="UP000315215">
    <property type="component" value="Chromosome"/>
</dbReference>
<dbReference type="InterPro" id="IPR036901">
    <property type="entry name" value="Asp/Orn_carbamoylTrfase_sf"/>
</dbReference>
<dbReference type="InterPro" id="IPR002082">
    <property type="entry name" value="Asp_carbamoyltransf"/>
</dbReference>
<feature type="domain" description="Aspartate/ornithine carbamoyltransferase Asp/Orn-binding" evidence="8">
    <location>
        <begin position="149"/>
        <end position="289"/>
    </location>
</feature>
<keyword evidence="3 7" id="KW-0808">Transferase</keyword>
<organism evidence="10 11">
    <name type="scientific">Radiobacillus deserti</name>
    <dbReference type="NCBI Taxonomy" id="2594883"/>
    <lineage>
        <taxon>Bacteria</taxon>
        <taxon>Bacillati</taxon>
        <taxon>Bacillota</taxon>
        <taxon>Bacilli</taxon>
        <taxon>Bacillales</taxon>
        <taxon>Bacillaceae</taxon>
        <taxon>Radiobacillus</taxon>
    </lineage>
</organism>
<dbReference type="PRINTS" id="PR00101">
    <property type="entry name" value="ATCASE"/>
</dbReference>
<feature type="binding site" evidence="7">
    <location>
        <position position="101"/>
    </location>
    <ligand>
        <name>carbamoyl phosphate</name>
        <dbReference type="ChEBI" id="CHEBI:58228"/>
    </ligand>
</feature>
<feature type="binding site" evidence="7">
    <location>
        <position position="254"/>
    </location>
    <ligand>
        <name>carbamoyl phosphate</name>
        <dbReference type="ChEBI" id="CHEBI:58228"/>
    </ligand>
</feature>
<keyword evidence="4 7" id="KW-0665">Pyrimidine biosynthesis</keyword>
<accession>A0A516KFC7</accession>
<dbReference type="PRINTS" id="PR00100">
    <property type="entry name" value="AOTCASE"/>
</dbReference>
<feature type="binding site" evidence="7">
    <location>
        <position position="51"/>
    </location>
    <ligand>
        <name>carbamoyl phosphate</name>
        <dbReference type="ChEBI" id="CHEBI:58228"/>
    </ligand>
</feature>
<evidence type="ECO:0000259" key="8">
    <source>
        <dbReference type="Pfam" id="PF00185"/>
    </source>
</evidence>
<feature type="binding site" evidence="7">
    <location>
        <position position="212"/>
    </location>
    <ligand>
        <name>L-aspartate</name>
        <dbReference type="ChEBI" id="CHEBI:29991"/>
    </ligand>
</feature>
<dbReference type="FunFam" id="3.40.50.1370:FF:000011">
    <property type="entry name" value="Aspartate carbamoyltransferase"/>
    <property type="match status" value="1"/>
</dbReference>
<feature type="domain" description="Aspartate/ornithine carbamoyltransferase carbamoyl-P binding" evidence="9">
    <location>
        <begin position="2"/>
        <end position="142"/>
    </location>
</feature>
<comment type="subunit">
    <text evidence="7">Heterododecamer (2C3:3R2) of six catalytic PyrB chains organized as two trimers (C3), and six regulatory PyrI chains organized as three dimers (R2).</text>
</comment>
<feature type="binding site" evidence="7">
    <location>
        <position position="132"/>
    </location>
    <ligand>
        <name>carbamoyl phosphate</name>
        <dbReference type="ChEBI" id="CHEBI:58228"/>
    </ligand>
</feature>
<dbReference type="PANTHER" id="PTHR45753">
    <property type="entry name" value="ORNITHINE CARBAMOYLTRANSFERASE, MITOCHONDRIAL"/>
    <property type="match status" value="1"/>
</dbReference>
<dbReference type="RefSeq" id="WP_143893368.1">
    <property type="nucleotide sequence ID" value="NZ_CP041666.1"/>
</dbReference>
<evidence type="ECO:0000256" key="5">
    <source>
        <dbReference type="ARBA" id="ARBA00043884"/>
    </source>
</evidence>